<evidence type="ECO:0000256" key="2">
    <source>
        <dbReference type="SAM" id="Phobius"/>
    </source>
</evidence>
<accession>A0A8S0T484</accession>
<feature type="compositionally biased region" description="Basic and acidic residues" evidence="1">
    <location>
        <begin position="101"/>
        <end position="110"/>
    </location>
</feature>
<reference evidence="3 4" key="1">
    <citation type="submission" date="2019-12" db="EMBL/GenBank/DDBJ databases">
        <authorList>
            <person name="Alioto T."/>
            <person name="Alioto T."/>
            <person name="Gomez Garrido J."/>
        </authorList>
    </citation>
    <scope>NUCLEOTIDE SEQUENCE [LARGE SCALE GENOMIC DNA]</scope>
</reference>
<proteinExistence type="predicted"/>
<feature type="compositionally biased region" description="Polar residues" evidence="1">
    <location>
        <begin position="49"/>
        <end position="58"/>
    </location>
</feature>
<dbReference type="OrthoDB" id="1899142at2759"/>
<keyword evidence="4" id="KW-1185">Reference proteome</keyword>
<dbReference type="AlphaFoldDB" id="A0A8S0T484"/>
<feature type="compositionally biased region" description="Basic and acidic residues" evidence="1">
    <location>
        <begin position="68"/>
        <end position="78"/>
    </location>
</feature>
<dbReference type="Gramene" id="OE9A019306T3">
    <property type="protein sequence ID" value="OE9A019306C3"/>
    <property type="gene ID" value="OE9A019306"/>
</dbReference>
<evidence type="ECO:0000313" key="3">
    <source>
        <dbReference type="EMBL" id="CAA2999847.1"/>
    </source>
</evidence>
<gene>
    <name evidence="3" type="ORF">OLEA9_A019306</name>
</gene>
<dbReference type="Proteomes" id="UP000594638">
    <property type="component" value="Unassembled WGS sequence"/>
</dbReference>
<sequence length="254" mass="27709">MGYNNWKEKGIIGDIESGGTSSEDDTGSDSVLGKKQAKELLKKIGTSSVLGFNGSSEVEPSPKSKGILGERSEESRESVRLMIEEKNPVGLQNQNLMPVVEKKREKERSKIGKYKKAPKPPRPPKGPTLDAVDMKLVKEISVLATKKRERIERMKALKKMKAAKSSSSSPSSCSTFPAMIITILFCLVIIFQGLGSRNSSPVIFPGAPEPAMMNEGLISVEFYRNGLSNDDRVPNSYSPVSAGQLSGLEFRSQE</sequence>
<evidence type="ECO:0000256" key="1">
    <source>
        <dbReference type="SAM" id="MobiDB-lite"/>
    </source>
</evidence>
<dbReference type="PANTHER" id="PTHR34188:SF5">
    <property type="entry name" value="OS05G0131900 PROTEIN"/>
    <property type="match status" value="1"/>
</dbReference>
<keyword evidence="2" id="KW-1133">Transmembrane helix</keyword>
<feature type="compositionally biased region" description="Basic and acidic residues" evidence="1">
    <location>
        <begin position="1"/>
        <end position="11"/>
    </location>
</feature>
<comment type="caution">
    <text evidence="3">The sequence shown here is derived from an EMBL/GenBank/DDBJ whole genome shotgun (WGS) entry which is preliminary data.</text>
</comment>
<keyword evidence="2" id="KW-0812">Transmembrane</keyword>
<protein>
    <recommendedName>
        <fullName evidence="5">Transmembrane protein</fullName>
    </recommendedName>
</protein>
<dbReference type="EMBL" id="CACTIH010005654">
    <property type="protein sequence ID" value="CAA2999847.1"/>
    <property type="molecule type" value="Genomic_DNA"/>
</dbReference>
<evidence type="ECO:0000313" key="4">
    <source>
        <dbReference type="Proteomes" id="UP000594638"/>
    </source>
</evidence>
<feature type="region of interest" description="Disordered" evidence="1">
    <location>
        <begin position="101"/>
        <end position="129"/>
    </location>
</feature>
<feature type="region of interest" description="Disordered" evidence="1">
    <location>
        <begin position="49"/>
        <end position="78"/>
    </location>
</feature>
<dbReference type="PANTHER" id="PTHR34188">
    <property type="entry name" value="OS01G0299500 PROTEIN"/>
    <property type="match status" value="1"/>
</dbReference>
<keyword evidence="2" id="KW-0472">Membrane</keyword>
<feature type="region of interest" description="Disordered" evidence="1">
    <location>
        <begin position="1"/>
        <end position="32"/>
    </location>
</feature>
<feature type="transmembrane region" description="Helical" evidence="2">
    <location>
        <begin position="176"/>
        <end position="194"/>
    </location>
</feature>
<name>A0A8S0T484_OLEEU</name>
<organism evidence="3 4">
    <name type="scientific">Olea europaea subsp. europaea</name>
    <dbReference type="NCBI Taxonomy" id="158383"/>
    <lineage>
        <taxon>Eukaryota</taxon>
        <taxon>Viridiplantae</taxon>
        <taxon>Streptophyta</taxon>
        <taxon>Embryophyta</taxon>
        <taxon>Tracheophyta</taxon>
        <taxon>Spermatophyta</taxon>
        <taxon>Magnoliopsida</taxon>
        <taxon>eudicotyledons</taxon>
        <taxon>Gunneridae</taxon>
        <taxon>Pentapetalae</taxon>
        <taxon>asterids</taxon>
        <taxon>lamiids</taxon>
        <taxon>Lamiales</taxon>
        <taxon>Oleaceae</taxon>
        <taxon>Oleeae</taxon>
        <taxon>Olea</taxon>
    </lineage>
</organism>
<evidence type="ECO:0008006" key="5">
    <source>
        <dbReference type="Google" id="ProtNLM"/>
    </source>
</evidence>